<dbReference type="Gene3D" id="3.90.25.10">
    <property type="entry name" value="UDP-galactose 4-epimerase, domain 1"/>
    <property type="match status" value="1"/>
</dbReference>
<dbReference type="OrthoDB" id="9779041at2"/>
<evidence type="ECO:0000313" key="3">
    <source>
        <dbReference type="Proteomes" id="UP000175669"/>
    </source>
</evidence>
<dbReference type="Pfam" id="PF16363">
    <property type="entry name" value="GDP_Man_Dehyd"/>
    <property type="match status" value="1"/>
</dbReference>
<dbReference type="Proteomes" id="UP000175669">
    <property type="component" value="Unassembled WGS sequence"/>
</dbReference>
<gene>
    <name evidence="2" type="ORF">PHACT_00080</name>
</gene>
<dbReference type="CDD" id="cd05252">
    <property type="entry name" value="CDP_GD_SDR_e"/>
    <property type="match status" value="1"/>
</dbReference>
<comment type="caution">
    <text evidence="2">The sequence shown here is derived from an EMBL/GenBank/DDBJ whole genome shotgun (WGS) entry which is preliminary data.</text>
</comment>
<dbReference type="InterPro" id="IPR016040">
    <property type="entry name" value="NAD(P)-bd_dom"/>
</dbReference>
<dbReference type="STRING" id="1524254.PHACT_00080"/>
<evidence type="ECO:0000259" key="1">
    <source>
        <dbReference type="Pfam" id="PF16363"/>
    </source>
</evidence>
<dbReference type="SUPFAM" id="SSF51735">
    <property type="entry name" value="NAD(P)-binding Rossmann-fold domains"/>
    <property type="match status" value="1"/>
</dbReference>
<dbReference type="InterPro" id="IPR036291">
    <property type="entry name" value="NAD(P)-bd_dom_sf"/>
</dbReference>
<dbReference type="AlphaFoldDB" id="A0A1E8CH75"/>
<dbReference type="RefSeq" id="WP_070115375.1">
    <property type="nucleotide sequence ID" value="NZ_MASR01000001.1"/>
</dbReference>
<name>A0A1E8CH75_9GAMM</name>
<dbReference type="Gene3D" id="3.40.50.720">
    <property type="entry name" value="NAD(P)-binding Rossmann-like Domain"/>
    <property type="match status" value="1"/>
</dbReference>
<proteinExistence type="predicted"/>
<dbReference type="EMBL" id="MASR01000001">
    <property type="protein sequence ID" value="OFE11749.1"/>
    <property type="molecule type" value="Genomic_DNA"/>
</dbReference>
<evidence type="ECO:0000313" key="2">
    <source>
        <dbReference type="EMBL" id="OFE11749.1"/>
    </source>
</evidence>
<accession>A0A1E8CH75</accession>
<sequence>MENLVVTEKSDFWFGKRVLLTGHTGFKGSWLALWLQRMGAEISGIALAPNTSPNLFELAKLSEGMDSQFCDVRDREAIDKIVRRVDPEIVFHLAAQPLVRASYDDPVTTFDTNVMGTTHVLDALRGLSTARVAVMVTTDKVYANNEWCYPYRETDTLGGHDPYSASKAASEIVIASYRDAFLKQQGLAVASARAGNVIGGGDWSEDRLIPDAVRAWQSDEALDIRRPDAIRPWQHVLEPLFGYLTLAEKLWHQPELAGAFNFGPPSHEAATVRHVIEVARDAFGQGAVRFGEGNAGPHEAGWLSLETGKARATLGLNPQWNLTDAVSRTMDWYRDQFKGAEALSLCEADIDAYESGL</sequence>
<dbReference type="PANTHER" id="PTHR43000">
    <property type="entry name" value="DTDP-D-GLUCOSE 4,6-DEHYDRATASE-RELATED"/>
    <property type="match status" value="1"/>
</dbReference>
<reference evidence="3" key="1">
    <citation type="submission" date="2016-07" db="EMBL/GenBank/DDBJ databases">
        <authorList>
            <person name="Florea S."/>
            <person name="Webb J.S."/>
            <person name="Jaromczyk J."/>
            <person name="Schardl C.L."/>
        </authorList>
    </citation>
    <scope>NUCLEOTIDE SEQUENCE [LARGE SCALE GENOMIC DNA]</scope>
    <source>
        <strain evidence="3">KCTC 42131</strain>
    </source>
</reference>
<feature type="domain" description="NAD(P)-binding" evidence="1">
    <location>
        <begin position="19"/>
        <end position="243"/>
    </location>
</feature>
<protein>
    <submittedName>
        <fullName evidence="2">CDP-glucose 4,6-dehydratase</fullName>
    </submittedName>
</protein>
<organism evidence="2 3">
    <name type="scientific">Pseudohongiella acticola</name>
    <dbReference type="NCBI Taxonomy" id="1524254"/>
    <lineage>
        <taxon>Bacteria</taxon>
        <taxon>Pseudomonadati</taxon>
        <taxon>Pseudomonadota</taxon>
        <taxon>Gammaproteobacteria</taxon>
        <taxon>Pseudomonadales</taxon>
        <taxon>Pseudohongiellaceae</taxon>
        <taxon>Pseudohongiella</taxon>
    </lineage>
</organism>
<dbReference type="InterPro" id="IPR013445">
    <property type="entry name" value="CDP_4_6_deHydtase"/>
</dbReference>
<keyword evidence="3" id="KW-1185">Reference proteome</keyword>
<dbReference type="NCBIfam" id="TIGR02622">
    <property type="entry name" value="CDP_4_6_dhtase"/>
    <property type="match status" value="1"/>
</dbReference>